<accession>A0ABZ1C4S8</accession>
<protein>
    <submittedName>
        <fullName evidence="3">Metallophosphoesterase family protein</fullName>
    </submittedName>
</protein>
<dbReference type="InterPro" id="IPR029052">
    <property type="entry name" value="Metallo-depent_PP-like"/>
</dbReference>
<proteinExistence type="inferred from homology"/>
<keyword evidence="4" id="KW-1185">Reference proteome</keyword>
<dbReference type="Pfam" id="PF12850">
    <property type="entry name" value="Metallophos_2"/>
    <property type="match status" value="1"/>
</dbReference>
<reference evidence="3 4" key="1">
    <citation type="submission" date="2023-12" db="EMBL/GenBank/DDBJ databases">
        <title>Description of an unclassified Opitutus bacterium of Verrucomicrobiota.</title>
        <authorList>
            <person name="Zhang D.-F."/>
        </authorList>
    </citation>
    <scope>NUCLEOTIDE SEQUENCE [LARGE SCALE GENOMIC DNA]</scope>
    <source>
        <strain evidence="3 4">WL0086</strain>
    </source>
</reference>
<dbReference type="PANTHER" id="PTHR42850">
    <property type="entry name" value="METALLOPHOSPHOESTERASE"/>
    <property type="match status" value="1"/>
</dbReference>
<dbReference type="InterPro" id="IPR024654">
    <property type="entry name" value="Calcineurin-like_PHP_lpxH"/>
</dbReference>
<sequence>MKIGVIADIHGNAPALEAVLEELPRHEVDLVVQLGDAFNGPIDPVGVARLLRAVPIAHVRGNGERMILAEDAAERSASATFARERLSADDLEWIESWPRVHREAGLLACHGSPRSDVEYLLEHLQAGGGVTRRRPAEVAEILGADRAGLVLCGHTHVPGMVRVDARCTVVNPGSVGLPAYADTVPVSHKMEVGSPEARYAVVELGGEDGLRVTQFTVPYAVERAAHRAEQFGFDDWAWTLRTGFAR</sequence>
<dbReference type="EMBL" id="CP139781">
    <property type="protein sequence ID" value="WRQ86328.1"/>
    <property type="molecule type" value="Genomic_DNA"/>
</dbReference>
<dbReference type="RefSeq" id="WP_221031256.1">
    <property type="nucleotide sequence ID" value="NZ_CP139781.1"/>
</dbReference>
<evidence type="ECO:0000313" key="3">
    <source>
        <dbReference type="EMBL" id="WRQ86328.1"/>
    </source>
</evidence>
<dbReference type="PANTHER" id="PTHR42850:SF2">
    <property type="entry name" value="BLL5683 PROTEIN"/>
    <property type="match status" value="1"/>
</dbReference>
<comment type="similarity">
    <text evidence="1">Belongs to the metallophosphoesterase superfamily. YfcE family.</text>
</comment>
<evidence type="ECO:0000256" key="1">
    <source>
        <dbReference type="ARBA" id="ARBA00008950"/>
    </source>
</evidence>
<name>A0ABZ1C4S8_9BACT</name>
<evidence type="ECO:0000259" key="2">
    <source>
        <dbReference type="Pfam" id="PF12850"/>
    </source>
</evidence>
<dbReference type="Proteomes" id="UP000738431">
    <property type="component" value="Chromosome"/>
</dbReference>
<dbReference type="InterPro" id="IPR011152">
    <property type="entry name" value="Pesterase_MJ0912"/>
</dbReference>
<dbReference type="Gene3D" id="3.60.21.10">
    <property type="match status" value="1"/>
</dbReference>
<gene>
    <name evidence="3" type="ORF">K1X11_016045</name>
</gene>
<dbReference type="SUPFAM" id="SSF56300">
    <property type="entry name" value="Metallo-dependent phosphatases"/>
    <property type="match status" value="1"/>
</dbReference>
<evidence type="ECO:0000313" key="4">
    <source>
        <dbReference type="Proteomes" id="UP000738431"/>
    </source>
</evidence>
<organism evidence="3 4">
    <name type="scientific">Actomonas aquatica</name>
    <dbReference type="NCBI Taxonomy" id="2866162"/>
    <lineage>
        <taxon>Bacteria</taxon>
        <taxon>Pseudomonadati</taxon>
        <taxon>Verrucomicrobiota</taxon>
        <taxon>Opitutia</taxon>
        <taxon>Opitutales</taxon>
        <taxon>Opitutaceae</taxon>
        <taxon>Actomonas</taxon>
    </lineage>
</organism>
<dbReference type="PIRSF" id="PIRSF000883">
    <property type="entry name" value="Pesterase_MJ0912"/>
    <property type="match status" value="1"/>
</dbReference>
<dbReference type="InterPro" id="IPR050126">
    <property type="entry name" value="Ap4A_hydrolase"/>
</dbReference>
<feature type="domain" description="Calcineurin-like phosphoesterase" evidence="2">
    <location>
        <begin position="1"/>
        <end position="181"/>
    </location>
</feature>